<dbReference type="Gene3D" id="3.40.50.300">
    <property type="entry name" value="P-loop containing nucleotide triphosphate hydrolases"/>
    <property type="match status" value="1"/>
</dbReference>
<dbReference type="InterPro" id="IPR027417">
    <property type="entry name" value="P-loop_NTPase"/>
</dbReference>
<dbReference type="SUPFAM" id="SSF52540">
    <property type="entry name" value="P-loop containing nucleoside triphosphate hydrolases"/>
    <property type="match status" value="1"/>
</dbReference>
<dbReference type="AlphaFoldDB" id="X1CTA8"/>
<organism evidence="1">
    <name type="scientific">marine sediment metagenome</name>
    <dbReference type="NCBI Taxonomy" id="412755"/>
    <lineage>
        <taxon>unclassified sequences</taxon>
        <taxon>metagenomes</taxon>
        <taxon>ecological metagenomes</taxon>
    </lineage>
</organism>
<reference evidence="1" key="1">
    <citation type="journal article" date="2014" name="Front. Microbiol.">
        <title>High frequency of phylogenetically diverse reductive dehalogenase-homologous genes in deep subseafloor sedimentary metagenomes.</title>
        <authorList>
            <person name="Kawai M."/>
            <person name="Futagami T."/>
            <person name="Toyoda A."/>
            <person name="Takaki Y."/>
            <person name="Nishi S."/>
            <person name="Hori S."/>
            <person name="Arai W."/>
            <person name="Tsubouchi T."/>
            <person name="Morono Y."/>
            <person name="Uchiyama I."/>
            <person name="Ito T."/>
            <person name="Fujiyama A."/>
            <person name="Inagaki F."/>
            <person name="Takami H."/>
        </authorList>
    </citation>
    <scope>NUCLEOTIDE SEQUENCE</scope>
    <source>
        <strain evidence="1">Expedition CK06-06</strain>
    </source>
</reference>
<evidence type="ECO:0008006" key="2">
    <source>
        <dbReference type="Google" id="ProtNLM"/>
    </source>
</evidence>
<comment type="caution">
    <text evidence="1">The sequence shown here is derived from an EMBL/GenBank/DDBJ whole genome shotgun (WGS) entry which is preliminary data.</text>
</comment>
<accession>X1CTA8</accession>
<proteinExistence type="predicted"/>
<dbReference type="EMBL" id="BART01029872">
    <property type="protein sequence ID" value="GAH11706.1"/>
    <property type="molecule type" value="Genomic_DNA"/>
</dbReference>
<gene>
    <name evidence="1" type="ORF">S01H4_52310</name>
</gene>
<protein>
    <recommendedName>
        <fullName evidence="2">AAA domain-containing protein</fullName>
    </recommendedName>
</protein>
<sequence length="136" mass="15857">VISQYDYNSKFWGQEKRSHIDKKFLKREFNFKDRFSNRDLKKDLFNMGKKDLNYKETGYKILVQNVISIYSAQGGVGRTSTAIHLAKLLNKLGVLLIDLNFAEGPSDISLYLQLPKLPHLSQSYQRIRQCLLFLIL</sequence>
<evidence type="ECO:0000313" key="1">
    <source>
        <dbReference type="EMBL" id="GAH11706.1"/>
    </source>
</evidence>
<name>X1CTA8_9ZZZZ</name>
<feature type="non-terminal residue" evidence="1">
    <location>
        <position position="1"/>
    </location>
</feature>